<keyword evidence="2" id="KW-0560">Oxidoreductase</keyword>
<evidence type="ECO:0000256" key="2">
    <source>
        <dbReference type="ARBA" id="ARBA00023002"/>
    </source>
</evidence>
<dbReference type="RefSeq" id="WP_051949678.1">
    <property type="nucleotide sequence ID" value="NZ_FNUV01000001.1"/>
</dbReference>
<sequence length="206" mass="22691">MNKKLAFGAFVALLTMAGCSGKTESAPTTSPSFDEVLTSRRSVRSYDATKKISEAEVRELLTATQEAPSWANQQPTKYYVAIGKEKLAAAMEMIGGNKERVAEAPVLIVSTFERGKSGFFQGHQTNEVGDGWGAYDNGLSNCYLILKARAMGFDTLIMGMRDADKLRELFSIPENETIMAVIALGYRAGEPNRPERRDLDDIVKFF</sequence>
<feature type="domain" description="Nitroreductase" evidence="4">
    <location>
        <begin position="38"/>
        <end position="186"/>
    </location>
</feature>
<protein>
    <submittedName>
        <fullName evidence="5">Nitroreductase</fullName>
    </submittedName>
</protein>
<feature type="signal peptide" evidence="3">
    <location>
        <begin position="1"/>
        <end position="17"/>
    </location>
</feature>
<evidence type="ECO:0000259" key="4">
    <source>
        <dbReference type="Pfam" id="PF00881"/>
    </source>
</evidence>
<evidence type="ECO:0000313" key="6">
    <source>
        <dbReference type="Proteomes" id="UP000236735"/>
    </source>
</evidence>
<dbReference type="EMBL" id="FNUV01000001">
    <property type="protein sequence ID" value="SEF43983.1"/>
    <property type="molecule type" value="Genomic_DNA"/>
</dbReference>
<accession>A0A1H5S043</accession>
<name>A0A1H5S043_XYLRU</name>
<evidence type="ECO:0000256" key="3">
    <source>
        <dbReference type="SAM" id="SignalP"/>
    </source>
</evidence>
<keyword evidence="3" id="KW-0732">Signal</keyword>
<dbReference type="PANTHER" id="PTHR43673">
    <property type="entry name" value="NAD(P)H NITROREDUCTASE YDGI-RELATED"/>
    <property type="match status" value="1"/>
</dbReference>
<evidence type="ECO:0000313" key="5">
    <source>
        <dbReference type="EMBL" id="SEF43983.1"/>
    </source>
</evidence>
<gene>
    <name evidence="5" type="ORF">SAMN05216354_0441</name>
</gene>
<dbReference type="InterPro" id="IPR000415">
    <property type="entry name" value="Nitroreductase-like"/>
</dbReference>
<dbReference type="AlphaFoldDB" id="A0A1H5S043"/>
<dbReference type="PANTHER" id="PTHR43673:SF10">
    <property type="entry name" value="NADH DEHYDROGENASE_NAD(P)H NITROREDUCTASE XCC3605-RELATED"/>
    <property type="match status" value="1"/>
</dbReference>
<proteinExistence type="inferred from homology"/>
<dbReference type="InterPro" id="IPR029479">
    <property type="entry name" value="Nitroreductase"/>
</dbReference>
<dbReference type="Gene3D" id="3.40.109.10">
    <property type="entry name" value="NADH Oxidase"/>
    <property type="match status" value="2"/>
</dbReference>
<dbReference type="GO" id="GO:0016491">
    <property type="term" value="F:oxidoreductase activity"/>
    <property type="evidence" value="ECO:0007669"/>
    <property type="project" value="UniProtKB-KW"/>
</dbReference>
<dbReference type="SUPFAM" id="SSF55469">
    <property type="entry name" value="FMN-dependent nitroreductase-like"/>
    <property type="match status" value="1"/>
</dbReference>
<evidence type="ECO:0000256" key="1">
    <source>
        <dbReference type="ARBA" id="ARBA00007118"/>
    </source>
</evidence>
<comment type="similarity">
    <text evidence="1">Belongs to the nitroreductase family.</text>
</comment>
<dbReference type="Proteomes" id="UP000236735">
    <property type="component" value="Unassembled WGS sequence"/>
</dbReference>
<dbReference type="PROSITE" id="PS51257">
    <property type="entry name" value="PROKAR_LIPOPROTEIN"/>
    <property type="match status" value="1"/>
</dbReference>
<dbReference type="Pfam" id="PF00881">
    <property type="entry name" value="Nitroreductase"/>
    <property type="match status" value="1"/>
</dbReference>
<reference evidence="5 6" key="1">
    <citation type="submission" date="2016-10" db="EMBL/GenBank/DDBJ databases">
        <authorList>
            <person name="de Groot N.N."/>
        </authorList>
    </citation>
    <scope>NUCLEOTIDE SEQUENCE [LARGE SCALE GENOMIC DNA]</scope>
    <source>
        <strain evidence="5 6">AR32</strain>
    </source>
</reference>
<organism evidence="5 6">
    <name type="scientific">Xylanibacter ruminicola</name>
    <name type="common">Prevotella ruminicola</name>
    <dbReference type="NCBI Taxonomy" id="839"/>
    <lineage>
        <taxon>Bacteria</taxon>
        <taxon>Pseudomonadati</taxon>
        <taxon>Bacteroidota</taxon>
        <taxon>Bacteroidia</taxon>
        <taxon>Bacteroidales</taxon>
        <taxon>Prevotellaceae</taxon>
        <taxon>Xylanibacter</taxon>
    </lineage>
</organism>
<feature type="chain" id="PRO_5009283564" evidence="3">
    <location>
        <begin position="18"/>
        <end position="206"/>
    </location>
</feature>